<name>A0A0G0SDL1_9BACT</name>
<sequence length="105" mass="12452">MKLYFDIDGVIVGRGRKPALHVVEFLKIATEKHDCYWAMTHCKGDATDDVTRYIKEILPEEAIEYCKLIKATEWSHKKTEIFDYKSDFLWFEDAPFDFEKEVLLQ</sequence>
<proteinExistence type="predicted"/>
<dbReference type="InterPro" id="IPR036412">
    <property type="entry name" value="HAD-like_sf"/>
</dbReference>
<gene>
    <name evidence="1" type="ORF">UT53_C0008G0007</name>
</gene>
<dbReference type="EMBL" id="LBXD01000008">
    <property type="protein sequence ID" value="KKR23752.1"/>
    <property type="molecule type" value="Genomic_DNA"/>
</dbReference>
<evidence type="ECO:0000313" key="1">
    <source>
        <dbReference type="EMBL" id="KKR23752.1"/>
    </source>
</evidence>
<protein>
    <submittedName>
        <fullName evidence="1">Uncharacterized protein</fullName>
    </submittedName>
</protein>
<reference evidence="1 2" key="1">
    <citation type="journal article" date="2015" name="Nature">
        <title>rRNA introns, odd ribosomes, and small enigmatic genomes across a large radiation of phyla.</title>
        <authorList>
            <person name="Brown C.T."/>
            <person name="Hug L.A."/>
            <person name="Thomas B.C."/>
            <person name="Sharon I."/>
            <person name="Castelle C.J."/>
            <person name="Singh A."/>
            <person name="Wilkins M.J."/>
            <person name="Williams K.H."/>
            <person name="Banfield J.F."/>
        </authorList>
    </citation>
    <scope>NUCLEOTIDE SEQUENCE [LARGE SCALE GENOMIC DNA]</scope>
</reference>
<comment type="caution">
    <text evidence="1">The sequence shown here is derived from an EMBL/GenBank/DDBJ whole genome shotgun (WGS) entry which is preliminary data.</text>
</comment>
<evidence type="ECO:0000313" key="2">
    <source>
        <dbReference type="Proteomes" id="UP000034764"/>
    </source>
</evidence>
<organism evidence="1 2">
    <name type="scientific">Candidatus Yanofskybacteria bacterium GW2011_GWD2_39_48</name>
    <dbReference type="NCBI Taxonomy" id="1619031"/>
    <lineage>
        <taxon>Bacteria</taxon>
        <taxon>Candidatus Yanofskyibacteriota</taxon>
    </lineage>
</organism>
<dbReference type="SUPFAM" id="SSF56784">
    <property type="entry name" value="HAD-like"/>
    <property type="match status" value="1"/>
</dbReference>
<accession>A0A0G0SDL1</accession>
<dbReference type="AlphaFoldDB" id="A0A0G0SDL1"/>
<dbReference type="Proteomes" id="UP000034764">
    <property type="component" value="Unassembled WGS sequence"/>
</dbReference>